<evidence type="ECO:0000313" key="9">
    <source>
        <dbReference type="Proteomes" id="UP000663879"/>
    </source>
</evidence>
<dbReference type="SMART" id="SM00487">
    <property type="entry name" value="DEXDc"/>
    <property type="match status" value="1"/>
</dbReference>
<evidence type="ECO:0000256" key="3">
    <source>
        <dbReference type="ARBA" id="ARBA00022806"/>
    </source>
</evidence>
<dbReference type="Gene3D" id="3.40.50.300">
    <property type="entry name" value="P-loop containing nucleotide triphosphate hydrolases"/>
    <property type="match status" value="2"/>
</dbReference>
<evidence type="ECO:0000256" key="2">
    <source>
        <dbReference type="ARBA" id="ARBA00022801"/>
    </source>
</evidence>
<dbReference type="AlphaFoldDB" id="A0A813M529"/>
<dbReference type="InterPro" id="IPR027417">
    <property type="entry name" value="P-loop_NTPase"/>
</dbReference>
<gene>
    <name evidence="8" type="ORF">OXX778_LOCUS987</name>
</gene>
<dbReference type="GO" id="GO:0005524">
    <property type="term" value="F:ATP binding"/>
    <property type="evidence" value="ECO:0007669"/>
    <property type="project" value="UniProtKB-KW"/>
</dbReference>
<dbReference type="PROSITE" id="PS51192">
    <property type="entry name" value="HELICASE_ATP_BIND_1"/>
    <property type="match status" value="1"/>
</dbReference>
<dbReference type="OrthoDB" id="10256233at2759"/>
<dbReference type="InterPro" id="IPR011545">
    <property type="entry name" value="DEAD/DEAH_box_helicase_dom"/>
</dbReference>
<dbReference type="InterPro" id="IPR050079">
    <property type="entry name" value="DEAD_box_RNA_helicase"/>
</dbReference>
<protein>
    <recommendedName>
        <fullName evidence="10">RNA helicase</fullName>
    </recommendedName>
</protein>
<dbReference type="Pfam" id="PF00271">
    <property type="entry name" value="Helicase_C"/>
    <property type="match status" value="1"/>
</dbReference>
<keyword evidence="4" id="KW-0067">ATP-binding</keyword>
<accession>A0A813M529</accession>
<evidence type="ECO:0000313" key="8">
    <source>
        <dbReference type="EMBL" id="CAF0710611.1"/>
    </source>
</evidence>
<feature type="region of interest" description="Disordered" evidence="5">
    <location>
        <begin position="656"/>
        <end position="713"/>
    </location>
</feature>
<keyword evidence="2" id="KW-0378">Hydrolase</keyword>
<dbReference type="GO" id="GO:0005829">
    <property type="term" value="C:cytosol"/>
    <property type="evidence" value="ECO:0007669"/>
    <property type="project" value="TreeGrafter"/>
</dbReference>
<dbReference type="GO" id="GO:0003676">
    <property type="term" value="F:nucleic acid binding"/>
    <property type="evidence" value="ECO:0007669"/>
    <property type="project" value="InterPro"/>
</dbReference>
<dbReference type="Pfam" id="PF00270">
    <property type="entry name" value="DEAD"/>
    <property type="match status" value="1"/>
</dbReference>
<dbReference type="GO" id="GO:0016787">
    <property type="term" value="F:hydrolase activity"/>
    <property type="evidence" value="ECO:0007669"/>
    <property type="project" value="UniProtKB-KW"/>
</dbReference>
<dbReference type="EMBL" id="CAJNOC010000057">
    <property type="protein sequence ID" value="CAF0710611.1"/>
    <property type="molecule type" value="Genomic_DNA"/>
</dbReference>
<dbReference type="GO" id="GO:0003724">
    <property type="term" value="F:RNA helicase activity"/>
    <property type="evidence" value="ECO:0007669"/>
    <property type="project" value="TreeGrafter"/>
</dbReference>
<keyword evidence="3" id="KW-0347">Helicase</keyword>
<dbReference type="InterPro" id="IPR001650">
    <property type="entry name" value="Helicase_C-like"/>
</dbReference>
<dbReference type="SMART" id="SM00490">
    <property type="entry name" value="HELICc"/>
    <property type="match status" value="1"/>
</dbReference>
<dbReference type="SUPFAM" id="SSF52540">
    <property type="entry name" value="P-loop containing nucleoside triphosphate hydrolases"/>
    <property type="match status" value="1"/>
</dbReference>
<evidence type="ECO:0000259" key="7">
    <source>
        <dbReference type="PROSITE" id="PS51194"/>
    </source>
</evidence>
<feature type="compositionally biased region" description="Basic residues" evidence="5">
    <location>
        <begin position="703"/>
        <end position="713"/>
    </location>
</feature>
<keyword evidence="9" id="KW-1185">Reference proteome</keyword>
<evidence type="ECO:0000256" key="5">
    <source>
        <dbReference type="SAM" id="MobiDB-lite"/>
    </source>
</evidence>
<dbReference type="PROSITE" id="PS51194">
    <property type="entry name" value="HELICASE_CTER"/>
    <property type="match status" value="1"/>
</dbReference>
<reference evidence="8" key="1">
    <citation type="submission" date="2021-02" db="EMBL/GenBank/DDBJ databases">
        <authorList>
            <person name="Nowell W R."/>
        </authorList>
    </citation>
    <scope>NUCLEOTIDE SEQUENCE</scope>
    <source>
        <strain evidence="8">Ploen Becks lab</strain>
    </source>
</reference>
<evidence type="ECO:0008006" key="10">
    <source>
        <dbReference type="Google" id="ProtNLM"/>
    </source>
</evidence>
<dbReference type="CDD" id="cd18787">
    <property type="entry name" value="SF2_C_DEAD"/>
    <property type="match status" value="1"/>
</dbReference>
<comment type="caution">
    <text evidence="8">The sequence shown here is derived from an EMBL/GenBank/DDBJ whole genome shotgun (WGS) entry which is preliminary data.</text>
</comment>
<proteinExistence type="predicted"/>
<evidence type="ECO:0000259" key="6">
    <source>
        <dbReference type="PROSITE" id="PS51192"/>
    </source>
</evidence>
<name>A0A813M529_9BILA</name>
<dbReference type="PANTHER" id="PTHR47959:SF1">
    <property type="entry name" value="ATP-DEPENDENT RNA HELICASE DBPA"/>
    <property type="match status" value="1"/>
</dbReference>
<dbReference type="Proteomes" id="UP000663879">
    <property type="component" value="Unassembled WGS sequence"/>
</dbReference>
<evidence type="ECO:0000256" key="4">
    <source>
        <dbReference type="ARBA" id="ARBA00022840"/>
    </source>
</evidence>
<organism evidence="8 9">
    <name type="scientific">Brachionus calyciflorus</name>
    <dbReference type="NCBI Taxonomy" id="104777"/>
    <lineage>
        <taxon>Eukaryota</taxon>
        <taxon>Metazoa</taxon>
        <taxon>Spiralia</taxon>
        <taxon>Gnathifera</taxon>
        <taxon>Rotifera</taxon>
        <taxon>Eurotatoria</taxon>
        <taxon>Monogononta</taxon>
        <taxon>Pseudotrocha</taxon>
        <taxon>Ploima</taxon>
        <taxon>Brachionidae</taxon>
        <taxon>Brachionus</taxon>
    </lineage>
</organism>
<feature type="compositionally biased region" description="Polar residues" evidence="5">
    <location>
        <begin position="673"/>
        <end position="684"/>
    </location>
</feature>
<dbReference type="InterPro" id="IPR014001">
    <property type="entry name" value="Helicase_ATP-bd"/>
</dbReference>
<evidence type="ECO:0000256" key="1">
    <source>
        <dbReference type="ARBA" id="ARBA00022741"/>
    </source>
</evidence>
<feature type="compositionally biased region" description="Acidic residues" evidence="5">
    <location>
        <begin position="659"/>
        <end position="670"/>
    </location>
</feature>
<keyword evidence="1" id="KW-0547">Nucleotide-binding</keyword>
<sequence>MLRLLVRHPFTIRKSIGGFSKYLPNNKNIPLLNLTRTLKYAPIETNNKIEIGHKMTQVIEKHRQKHLQNKLENEKYSINFNQQSTRRLLIASSNPFFNHYTGQAYKNFSERNLASFGWRNRRSAGQYFTINAIRSHPSLIDSNKIRNEKGEMIEFEDLNINSNLINLVKQNLGMHQPTLIQYLSINQILQRETHNLIIAETGGGKTLTYALPIIECSIAIKKYLNESQLKRSLNQPICILIVPTRELAFQVYNTFNRLKNFEISQLATEEDKLYLNLLKNLNIVIDLHRAQIAAKEEISGEKLNSLNEVLFNPIDVLITLPGQLEDRLKNKYFNTAYLRQVVLDEADTLLDDSFSRTTLKCLSLLNLSLELPKVSPSLPEIKKIDDYQEELEENSRRRYELSLEFEKKLKDPSTQLLFVSATIPRDMKNILEDLIDCDNELKSINTNKTNRLMLHVPQKFIRTNGTKRPELLLEIVKKELDKKNTQRTMMVFTQKTKTAEYVHKYLKENNIESEILTKKLSNRQREQVVTKFFARQIRVLVCTDIASRGWDTIHVNHVINFEMPQFIADYLHRVGRVGRLNGHENGGGGGLVTNFIINRFEVDLVWNIEKSLRLGIELHNVNANIKRLYKYSYLNEKPVEEPREQIADKEIFNRKENEFSDEEDDNDDGIIETQNEIKSRSNQKLVEPTEAGTNEINDEKSSTKRSRRRRTSV</sequence>
<dbReference type="PANTHER" id="PTHR47959">
    <property type="entry name" value="ATP-DEPENDENT RNA HELICASE RHLE-RELATED"/>
    <property type="match status" value="1"/>
</dbReference>
<feature type="domain" description="Helicase C-terminal" evidence="7">
    <location>
        <begin position="468"/>
        <end position="629"/>
    </location>
</feature>
<feature type="domain" description="Helicase ATP-binding" evidence="6">
    <location>
        <begin position="186"/>
        <end position="441"/>
    </location>
</feature>